<keyword evidence="1" id="KW-0812">Transmembrane</keyword>
<evidence type="ECO:0000313" key="3">
    <source>
        <dbReference type="Proteomes" id="UP000256661"/>
    </source>
</evidence>
<accession>A0A3D9SW00</accession>
<dbReference type="RefSeq" id="WP_116025323.1">
    <property type="nucleotide sequence ID" value="NZ_QTTT01000001.1"/>
</dbReference>
<proteinExistence type="predicted"/>
<comment type="caution">
    <text evidence="2">The sequence shown here is derived from an EMBL/GenBank/DDBJ whole genome shotgun (WGS) entry which is preliminary data.</text>
</comment>
<dbReference type="InterPro" id="IPR045684">
    <property type="entry name" value="DUF6191"/>
</dbReference>
<feature type="transmembrane region" description="Helical" evidence="1">
    <location>
        <begin position="6"/>
        <end position="26"/>
    </location>
</feature>
<evidence type="ECO:0000313" key="2">
    <source>
        <dbReference type="EMBL" id="REF00130.1"/>
    </source>
</evidence>
<keyword evidence="1" id="KW-0472">Membrane</keyword>
<dbReference type="AlphaFoldDB" id="A0A3D9SW00"/>
<dbReference type="OrthoDB" id="3692692at2"/>
<sequence>MTAFVAIFFITSLPGLVLLLFGLAAVDRMGQMGNRHLRLPWRRSEDGRSIAAPGLEEFDALYNSAKRHELRERRTSLMLRDEEGDAAPPRDRVDLDAGIAVIRRPDSPHIR</sequence>
<keyword evidence="1" id="KW-1133">Transmembrane helix</keyword>
<dbReference type="EMBL" id="QTTT01000001">
    <property type="protein sequence ID" value="REF00130.1"/>
    <property type="molecule type" value="Genomic_DNA"/>
</dbReference>
<evidence type="ECO:0000256" key="1">
    <source>
        <dbReference type="SAM" id="Phobius"/>
    </source>
</evidence>
<dbReference type="Proteomes" id="UP000256661">
    <property type="component" value="Unassembled WGS sequence"/>
</dbReference>
<gene>
    <name evidence="2" type="ORF">DFJ69_5658</name>
</gene>
<protein>
    <submittedName>
        <fullName evidence="2">Uncharacterized protein</fullName>
    </submittedName>
</protein>
<name>A0A3D9SW00_9ACTN</name>
<reference evidence="2 3" key="1">
    <citation type="submission" date="2018-08" db="EMBL/GenBank/DDBJ databases">
        <title>Sequencing the genomes of 1000 actinobacteria strains.</title>
        <authorList>
            <person name="Klenk H.-P."/>
        </authorList>
    </citation>
    <scope>NUCLEOTIDE SEQUENCE [LARGE SCALE GENOMIC DNA]</scope>
    <source>
        <strain evidence="2 3">DSM 43927</strain>
    </source>
</reference>
<keyword evidence="3" id="KW-1185">Reference proteome</keyword>
<dbReference type="Pfam" id="PF19690">
    <property type="entry name" value="DUF6191"/>
    <property type="match status" value="1"/>
</dbReference>
<organism evidence="2 3">
    <name type="scientific">Thermomonospora umbrina</name>
    <dbReference type="NCBI Taxonomy" id="111806"/>
    <lineage>
        <taxon>Bacteria</taxon>
        <taxon>Bacillati</taxon>
        <taxon>Actinomycetota</taxon>
        <taxon>Actinomycetes</taxon>
        <taxon>Streptosporangiales</taxon>
        <taxon>Thermomonosporaceae</taxon>
        <taxon>Thermomonospora</taxon>
    </lineage>
</organism>